<evidence type="ECO:0000256" key="5">
    <source>
        <dbReference type="ARBA" id="ARBA00022840"/>
    </source>
</evidence>
<keyword evidence="5 6" id="KW-0067">ATP-binding</keyword>
<dbReference type="Gene3D" id="1.10.510.10">
    <property type="entry name" value="Transferase(Phosphotransferase) domain 1"/>
    <property type="match status" value="1"/>
</dbReference>
<evidence type="ECO:0000313" key="10">
    <source>
        <dbReference type="EMBL" id="PIC46929.1"/>
    </source>
</evidence>
<protein>
    <recommendedName>
        <fullName evidence="9">Protein kinase domain-containing protein</fullName>
    </recommendedName>
</protein>
<sequence length="474" mass="54363">MFVSRSTVTLHRAPDYYSKNVFVPENLEYHQPRGKHRSGFWLEGTPYVALDNIGAGAFGVVCKAMDTRFKKPVAIKKVRDAYKSKSSAKCALREIRILRELSHENVISVTDVFMTGSGFEKDVYLVMELMETDLHQVLRSNQSFKEDHFQYFFYQLIRGLKVCVYCKTVLERQTFLLFQDRYLHSAGIIHRDLKPSNLLLNGDCLLRIADFGMARSGPSSRVAPTESTSARTSSVGSHLSVSKWNPGNFTESMLLQQYVSTLWYRPPEILLSMGEYDTQVDIWSAGCILAEMLLRREIFPGKDSYSQIKMIINNLGTPEKKAIKKITSPDIRDYIVSCGPKSALPFSTMVPDASPDARNILSNLLQISPWNRSSAEQILKHPFLSKWHNVNNEPSCSEKICREIQEIEKYDDDHIIKGLESEERHFGMFRGNFYEIENEEDQTKKEVEEEKVVQSSVNPLKTVLNKFINKKRKN</sequence>
<evidence type="ECO:0000313" key="11">
    <source>
        <dbReference type="Proteomes" id="UP000230233"/>
    </source>
</evidence>
<evidence type="ECO:0000256" key="1">
    <source>
        <dbReference type="ARBA" id="ARBA00022527"/>
    </source>
</evidence>
<dbReference type="GO" id="GO:0005524">
    <property type="term" value="F:ATP binding"/>
    <property type="evidence" value="ECO:0007669"/>
    <property type="project" value="UniProtKB-UniRule"/>
</dbReference>
<dbReference type="InterPro" id="IPR011009">
    <property type="entry name" value="Kinase-like_dom_sf"/>
</dbReference>
<dbReference type="CDD" id="cd07834">
    <property type="entry name" value="STKc_MAPK"/>
    <property type="match status" value="1"/>
</dbReference>
<evidence type="ECO:0000256" key="8">
    <source>
        <dbReference type="SAM" id="MobiDB-lite"/>
    </source>
</evidence>
<dbReference type="EMBL" id="PDUG01000002">
    <property type="protein sequence ID" value="PIC46929.1"/>
    <property type="molecule type" value="Genomic_DNA"/>
</dbReference>
<feature type="binding site" evidence="6">
    <location>
        <position position="77"/>
    </location>
    <ligand>
        <name>ATP</name>
        <dbReference type="ChEBI" id="CHEBI:30616"/>
    </ligand>
</feature>
<dbReference type="PROSITE" id="PS50011">
    <property type="entry name" value="PROTEIN_KINASE_DOM"/>
    <property type="match status" value="1"/>
</dbReference>
<dbReference type="InterPro" id="IPR017441">
    <property type="entry name" value="Protein_kinase_ATP_BS"/>
</dbReference>
<dbReference type="AlphaFoldDB" id="A0A2G5V5A1"/>
<dbReference type="Gene3D" id="3.30.200.20">
    <property type="entry name" value="Phosphorylase Kinase, domain 1"/>
    <property type="match status" value="1"/>
</dbReference>
<dbReference type="InterPro" id="IPR000719">
    <property type="entry name" value="Prot_kinase_dom"/>
</dbReference>
<dbReference type="Pfam" id="PF00069">
    <property type="entry name" value="Pkinase"/>
    <property type="match status" value="2"/>
</dbReference>
<dbReference type="PROSITE" id="PS00107">
    <property type="entry name" value="PROTEIN_KINASE_ATP"/>
    <property type="match status" value="1"/>
</dbReference>
<evidence type="ECO:0000256" key="6">
    <source>
        <dbReference type="PROSITE-ProRule" id="PRU10141"/>
    </source>
</evidence>
<accession>A0A2G5V5A1</accession>
<keyword evidence="11" id="KW-1185">Reference proteome</keyword>
<organism evidence="10 11">
    <name type="scientific">Caenorhabditis nigoni</name>
    <dbReference type="NCBI Taxonomy" id="1611254"/>
    <lineage>
        <taxon>Eukaryota</taxon>
        <taxon>Metazoa</taxon>
        <taxon>Ecdysozoa</taxon>
        <taxon>Nematoda</taxon>
        <taxon>Chromadorea</taxon>
        <taxon>Rhabditida</taxon>
        <taxon>Rhabditina</taxon>
        <taxon>Rhabditomorpha</taxon>
        <taxon>Rhabditoidea</taxon>
        <taxon>Rhabditidae</taxon>
        <taxon>Peloderinae</taxon>
        <taxon>Caenorhabditis</taxon>
    </lineage>
</organism>
<dbReference type="SUPFAM" id="SSF56112">
    <property type="entry name" value="Protein kinase-like (PK-like)"/>
    <property type="match status" value="1"/>
</dbReference>
<evidence type="ECO:0000256" key="2">
    <source>
        <dbReference type="ARBA" id="ARBA00022679"/>
    </source>
</evidence>
<keyword evidence="4" id="KW-0418">Kinase</keyword>
<keyword evidence="3 6" id="KW-0547">Nucleotide-binding</keyword>
<feature type="domain" description="Protein kinase" evidence="9">
    <location>
        <begin position="47"/>
        <end position="384"/>
    </location>
</feature>
<keyword evidence="1 7" id="KW-0723">Serine/threonine-protein kinase</keyword>
<dbReference type="OrthoDB" id="192887at2759"/>
<dbReference type="Proteomes" id="UP000230233">
    <property type="component" value="Chromosome II"/>
</dbReference>
<name>A0A2G5V5A1_9PELO</name>
<feature type="region of interest" description="Disordered" evidence="8">
    <location>
        <begin position="215"/>
        <end position="240"/>
    </location>
</feature>
<evidence type="ECO:0000256" key="7">
    <source>
        <dbReference type="RuleBase" id="RU000304"/>
    </source>
</evidence>
<dbReference type="SMART" id="SM00220">
    <property type="entry name" value="S_TKc"/>
    <property type="match status" value="1"/>
</dbReference>
<feature type="compositionally biased region" description="Polar residues" evidence="8">
    <location>
        <begin position="225"/>
        <end position="240"/>
    </location>
</feature>
<proteinExistence type="inferred from homology"/>
<dbReference type="InterPro" id="IPR008271">
    <property type="entry name" value="Ser/Thr_kinase_AS"/>
</dbReference>
<keyword evidence="2" id="KW-0808">Transferase</keyword>
<evidence type="ECO:0000259" key="9">
    <source>
        <dbReference type="PROSITE" id="PS50011"/>
    </source>
</evidence>
<evidence type="ECO:0000256" key="4">
    <source>
        <dbReference type="ARBA" id="ARBA00022777"/>
    </source>
</evidence>
<dbReference type="STRING" id="1611254.A0A2G5V5A1"/>
<dbReference type="GO" id="GO:0004674">
    <property type="term" value="F:protein serine/threonine kinase activity"/>
    <property type="evidence" value="ECO:0007669"/>
    <property type="project" value="UniProtKB-KW"/>
</dbReference>
<reference evidence="11" key="1">
    <citation type="submission" date="2017-10" db="EMBL/GenBank/DDBJ databases">
        <title>Rapid genome shrinkage in a self-fertile nematode reveals novel sperm competition proteins.</title>
        <authorList>
            <person name="Yin D."/>
            <person name="Schwarz E.M."/>
            <person name="Thomas C.G."/>
            <person name="Felde R.L."/>
            <person name="Korf I.F."/>
            <person name="Cutter A.D."/>
            <person name="Schartner C.M."/>
            <person name="Ralston E.J."/>
            <person name="Meyer B.J."/>
            <person name="Haag E.S."/>
        </authorList>
    </citation>
    <scope>NUCLEOTIDE SEQUENCE [LARGE SCALE GENOMIC DNA]</scope>
    <source>
        <strain evidence="11">JU1422</strain>
    </source>
</reference>
<evidence type="ECO:0000256" key="3">
    <source>
        <dbReference type="ARBA" id="ARBA00022741"/>
    </source>
</evidence>
<gene>
    <name evidence="10" type="primary">Cni-F09C12.2</name>
    <name evidence="10" type="synonym">Cnig_chr_II.g6452</name>
    <name evidence="10" type="ORF">B9Z55_006452</name>
</gene>
<dbReference type="FunFam" id="1.10.510.10:FF:000624">
    <property type="entry name" value="Mitogen-activated protein kinase"/>
    <property type="match status" value="1"/>
</dbReference>
<dbReference type="PANTHER" id="PTHR24055">
    <property type="entry name" value="MITOGEN-ACTIVATED PROTEIN KINASE"/>
    <property type="match status" value="1"/>
</dbReference>
<dbReference type="InterPro" id="IPR050117">
    <property type="entry name" value="MAPK"/>
</dbReference>
<dbReference type="FunFam" id="3.30.200.20:FF:000553">
    <property type="entry name" value="Mitogen-activated protein kinase"/>
    <property type="match status" value="1"/>
</dbReference>
<dbReference type="PROSITE" id="PS00108">
    <property type="entry name" value="PROTEIN_KINASE_ST"/>
    <property type="match status" value="1"/>
</dbReference>
<comment type="similarity">
    <text evidence="7">Belongs to the protein kinase superfamily.</text>
</comment>
<comment type="caution">
    <text evidence="10">The sequence shown here is derived from an EMBL/GenBank/DDBJ whole genome shotgun (WGS) entry which is preliminary data.</text>
</comment>